<dbReference type="PRINTS" id="PR00161">
    <property type="entry name" value="NIHGNASECYTB"/>
</dbReference>
<evidence type="ECO:0000313" key="15">
    <source>
        <dbReference type="Proteomes" id="UP001243009"/>
    </source>
</evidence>
<dbReference type="Gene3D" id="1.20.950.20">
    <property type="entry name" value="Transmembrane di-heme cytochromes, Chain C"/>
    <property type="match status" value="1"/>
</dbReference>
<organism evidence="14 15">
    <name type="scientific">Paracraurococcus lichenis</name>
    <dbReference type="NCBI Taxonomy" id="3064888"/>
    <lineage>
        <taxon>Bacteria</taxon>
        <taxon>Pseudomonadati</taxon>
        <taxon>Pseudomonadota</taxon>
        <taxon>Alphaproteobacteria</taxon>
        <taxon>Acetobacterales</taxon>
        <taxon>Roseomonadaceae</taxon>
        <taxon>Paracraurococcus</taxon>
    </lineage>
</organism>
<dbReference type="Pfam" id="PF01292">
    <property type="entry name" value="Ni_hydr_CYTB"/>
    <property type="match status" value="1"/>
</dbReference>
<keyword evidence="11 12" id="KW-0472">Membrane</keyword>
<feature type="transmembrane region" description="Helical" evidence="12">
    <location>
        <begin position="200"/>
        <end position="217"/>
    </location>
</feature>
<comment type="similarity">
    <text evidence="2">Belongs to the HupC/HyaC/HydC family.</text>
</comment>
<keyword evidence="9 12" id="KW-1133">Transmembrane helix</keyword>
<keyword evidence="6 12" id="KW-0812">Transmembrane</keyword>
<proteinExistence type="inferred from homology"/>
<name>A0ABT9DZK0_9PROT</name>
<keyword evidence="4" id="KW-1003">Cell membrane</keyword>
<comment type="subcellular location">
    <subcellularLocation>
        <location evidence="1">Cell membrane</location>
        <topology evidence="1">Multi-pass membrane protein</topology>
    </subcellularLocation>
</comment>
<evidence type="ECO:0000313" key="14">
    <source>
        <dbReference type="EMBL" id="MDO9709330.1"/>
    </source>
</evidence>
<dbReference type="RefSeq" id="WP_305104195.1">
    <property type="nucleotide sequence ID" value="NZ_JAUTWS010000011.1"/>
</dbReference>
<dbReference type="PANTHER" id="PTHR30485:SF0">
    <property type="entry name" value="NI_FE-HYDROGENASE 1 B-TYPE CYTOCHROME SUBUNIT-RELATED"/>
    <property type="match status" value="1"/>
</dbReference>
<keyword evidence="3" id="KW-0813">Transport</keyword>
<evidence type="ECO:0000256" key="1">
    <source>
        <dbReference type="ARBA" id="ARBA00004651"/>
    </source>
</evidence>
<dbReference type="InterPro" id="IPR016174">
    <property type="entry name" value="Di-haem_cyt_TM"/>
</dbReference>
<evidence type="ECO:0000256" key="2">
    <source>
        <dbReference type="ARBA" id="ARBA00008622"/>
    </source>
</evidence>
<dbReference type="SUPFAM" id="SSF81342">
    <property type="entry name" value="Transmembrane di-heme cytochromes"/>
    <property type="match status" value="1"/>
</dbReference>
<gene>
    <name evidence="14" type="primary">cybH</name>
    <name evidence="14" type="ORF">Q7A36_13340</name>
</gene>
<evidence type="ECO:0000256" key="11">
    <source>
        <dbReference type="ARBA" id="ARBA00023136"/>
    </source>
</evidence>
<keyword evidence="10" id="KW-0408">Iron</keyword>
<keyword evidence="8" id="KW-0249">Electron transport</keyword>
<evidence type="ECO:0000256" key="10">
    <source>
        <dbReference type="ARBA" id="ARBA00023004"/>
    </source>
</evidence>
<dbReference type="Proteomes" id="UP001243009">
    <property type="component" value="Unassembled WGS sequence"/>
</dbReference>
<keyword evidence="5" id="KW-0349">Heme</keyword>
<keyword evidence="7" id="KW-0479">Metal-binding</keyword>
<feature type="domain" description="Cytochrome b561 bacterial/Ni-hydrogenase" evidence="13">
    <location>
        <begin position="28"/>
        <end position="234"/>
    </location>
</feature>
<dbReference type="InterPro" id="IPR051542">
    <property type="entry name" value="Hydrogenase_cytochrome"/>
</dbReference>
<evidence type="ECO:0000256" key="12">
    <source>
        <dbReference type="SAM" id="Phobius"/>
    </source>
</evidence>
<evidence type="ECO:0000256" key="3">
    <source>
        <dbReference type="ARBA" id="ARBA00022448"/>
    </source>
</evidence>
<dbReference type="EMBL" id="JAUTWS010000011">
    <property type="protein sequence ID" value="MDO9709330.1"/>
    <property type="molecule type" value="Genomic_DNA"/>
</dbReference>
<dbReference type="InterPro" id="IPR000516">
    <property type="entry name" value="Ni-dep_Hydgase_cyt-B"/>
</dbReference>
<feature type="transmembrane region" description="Helical" evidence="12">
    <location>
        <begin position="76"/>
        <end position="98"/>
    </location>
</feature>
<accession>A0ABT9DZK0</accession>
<sequence length="243" mass="27468">MPDTRVEVLPVRNMGAAHEVTRETSIYVYEAPVRIWHWVNALCIVVLAATGFLIGRPPPAVAPGATDDLLFGYLRFTHFAAGQVLAIGFLFRILWAFVGNHHARQVFLLPVFNLRWWAEVWHEAKWYAFLTPEPKKYAGHNPLAQLAMFVMFTAGIALMILTGLALYAEGAGQQSWWWAAFGWVHGLAGDSMTLHTVHHLGMWVLVVFAIVHVYAAIREDIMSRQSLISTMISGRRMFKDDRP</sequence>
<dbReference type="InterPro" id="IPR011577">
    <property type="entry name" value="Cyt_b561_bac/Ni-Hgenase"/>
</dbReference>
<reference evidence="14 15" key="1">
    <citation type="submission" date="2023-08" db="EMBL/GenBank/DDBJ databases">
        <title>The draft genome sequence of Paracraurococcus sp. LOR1-02.</title>
        <authorList>
            <person name="Kingkaew E."/>
            <person name="Tanasupawat S."/>
        </authorList>
    </citation>
    <scope>NUCLEOTIDE SEQUENCE [LARGE SCALE GENOMIC DNA]</scope>
    <source>
        <strain evidence="14 15">LOR1-02</strain>
    </source>
</reference>
<comment type="caution">
    <text evidence="14">The sequence shown here is derived from an EMBL/GenBank/DDBJ whole genome shotgun (WGS) entry which is preliminary data.</text>
</comment>
<protein>
    <submittedName>
        <fullName evidence="14">Ni/Fe-hydrogenase, b-type cytochrome subunit</fullName>
    </submittedName>
</protein>
<evidence type="ECO:0000256" key="7">
    <source>
        <dbReference type="ARBA" id="ARBA00022723"/>
    </source>
</evidence>
<dbReference type="NCBIfam" id="TIGR02125">
    <property type="entry name" value="CytB-hydogenase"/>
    <property type="match status" value="1"/>
</dbReference>
<keyword evidence="15" id="KW-1185">Reference proteome</keyword>
<evidence type="ECO:0000256" key="4">
    <source>
        <dbReference type="ARBA" id="ARBA00022475"/>
    </source>
</evidence>
<dbReference type="PROSITE" id="PS00883">
    <property type="entry name" value="NI_HGENASE_CYTB_2"/>
    <property type="match status" value="1"/>
</dbReference>
<evidence type="ECO:0000259" key="13">
    <source>
        <dbReference type="Pfam" id="PF01292"/>
    </source>
</evidence>
<feature type="transmembrane region" description="Helical" evidence="12">
    <location>
        <begin position="35"/>
        <end position="55"/>
    </location>
</feature>
<dbReference type="PANTHER" id="PTHR30485">
    <property type="entry name" value="NI/FE-HYDROGENASE 1 B-TYPE CYTOCHROME SUBUNIT"/>
    <property type="match status" value="1"/>
</dbReference>
<evidence type="ECO:0000256" key="6">
    <source>
        <dbReference type="ARBA" id="ARBA00022692"/>
    </source>
</evidence>
<evidence type="ECO:0000256" key="8">
    <source>
        <dbReference type="ARBA" id="ARBA00022982"/>
    </source>
</evidence>
<feature type="transmembrane region" description="Helical" evidence="12">
    <location>
        <begin position="146"/>
        <end position="168"/>
    </location>
</feature>
<evidence type="ECO:0000256" key="9">
    <source>
        <dbReference type="ARBA" id="ARBA00022989"/>
    </source>
</evidence>
<evidence type="ECO:0000256" key="5">
    <source>
        <dbReference type="ARBA" id="ARBA00022617"/>
    </source>
</evidence>